<organism evidence="1 2">
    <name type="scientific">Candidatus Magnetoglobus multicellularis str. Araruama</name>
    <dbReference type="NCBI Taxonomy" id="890399"/>
    <lineage>
        <taxon>Bacteria</taxon>
        <taxon>Pseudomonadati</taxon>
        <taxon>Thermodesulfobacteriota</taxon>
        <taxon>Desulfobacteria</taxon>
        <taxon>Desulfobacterales</taxon>
        <taxon>Desulfobacteraceae</taxon>
        <taxon>Candidatus Magnetoglobus</taxon>
    </lineage>
</organism>
<sequence length="198" mass="22562">MFLVSIFAILINSIIHDNNAIAETYTLNLKKDVNLISIPFKYSNINTAANLIDLIPGCNQVKYWDVFEQSFIEYNLDANDKNFSIIPGYPYAVRLESDIDYKVSGEVYAYPYFILMQTKTTNLNFVTLPFDKTDIKSAEQLANDIPNCDTIWCWNEENQAYLGHPVGSDINNFTVTPGNVYIINVTQNGIWHLDDTPP</sequence>
<evidence type="ECO:0000313" key="1">
    <source>
        <dbReference type="EMBL" id="ETR64940.1"/>
    </source>
</evidence>
<evidence type="ECO:0000313" key="2">
    <source>
        <dbReference type="Proteomes" id="UP000189670"/>
    </source>
</evidence>
<proteinExistence type="predicted"/>
<gene>
    <name evidence="1" type="ORF">OMM_15080</name>
</gene>
<reference evidence="2" key="1">
    <citation type="submission" date="2012-11" db="EMBL/GenBank/DDBJ databases">
        <authorList>
            <person name="Lucero-Rivera Y.E."/>
            <person name="Tovar-Ramirez D."/>
        </authorList>
    </citation>
    <scope>NUCLEOTIDE SEQUENCE [LARGE SCALE GENOMIC DNA]</scope>
    <source>
        <strain evidence="2">Araruama</strain>
    </source>
</reference>
<accession>A0A1V1NQT3</accession>
<protein>
    <submittedName>
        <fullName evidence="1">Uncharacterized protein</fullName>
    </submittedName>
</protein>
<dbReference type="EMBL" id="ATBP01003412">
    <property type="protein sequence ID" value="ETR64940.1"/>
    <property type="molecule type" value="Genomic_DNA"/>
</dbReference>
<comment type="caution">
    <text evidence="1">The sequence shown here is derived from an EMBL/GenBank/DDBJ whole genome shotgun (WGS) entry which is preliminary data.</text>
</comment>
<feature type="non-terminal residue" evidence="1">
    <location>
        <position position="198"/>
    </location>
</feature>
<name>A0A1V1NQT3_9BACT</name>
<dbReference type="AlphaFoldDB" id="A0A1V1NQT3"/>
<dbReference type="Proteomes" id="UP000189670">
    <property type="component" value="Unassembled WGS sequence"/>
</dbReference>